<keyword evidence="3" id="KW-0812">Transmembrane</keyword>
<dbReference type="InterPro" id="IPR029058">
    <property type="entry name" value="AB_hydrolase_fold"/>
</dbReference>
<feature type="region of interest" description="Disordered" evidence="2">
    <location>
        <begin position="962"/>
        <end position="1085"/>
    </location>
</feature>
<keyword evidence="3" id="KW-0472">Membrane</keyword>
<feature type="region of interest" description="Disordered" evidence="2">
    <location>
        <begin position="229"/>
        <end position="286"/>
    </location>
</feature>
<organism evidence="5 6">
    <name type="scientific">Symbiodinium necroappetens</name>
    <dbReference type="NCBI Taxonomy" id="1628268"/>
    <lineage>
        <taxon>Eukaryota</taxon>
        <taxon>Sar</taxon>
        <taxon>Alveolata</taxon>
        <taxon>Dinophyceae</taxon>
        <taxon>Suessiales</taxon>
        <taxon>Symbiodiniaceae</taxon>
        <taxon>Symbiodinium</taxon>
    </lineage>
</organism>
<feature type="region of interest" description="Disordered" evidence="2">
    <location>
        <begin position="527"/>
        <end position="551"/>
    </location>
</feature>
<feature type="compositionally biased region" description="Basic and acidic residues" evidence="2">
    <location>
        <begin position="1014"/>
        <end position="1044"/>
    </location>
</feature>
<keyword evidence="1" id="KW-0862">Zinc</keyword>
<dbReference type="GO" id="GO:0008270">
    <property type="term" value="F:zinc ion binding"/>
    <property type="evidence" value="ECO:0007669"/>
    <property type="project" value="UniProtKB-KW"/>
</dbReference>
<feature type="compositionally biased region" description="Basic and acidic residues" evidence="2">
    <location>
        <begin position="254"/>
        <end position="276"/>
    </location>
</feature>
<feature type="domain" description="CCHC-type" evidence="4">
    <location>
        <begin position="293"/>
        <end position="306"/>
    </location>
</feature>
<sequence>MAEGSPTAETAGARAVNVGPGGLIDTKAYGKLRSFDGKEDSWATWSFVARSYFTLLSPDFDALLDAVEAQPLGSMRLARLSGNGVLHAKTLYHILAQSVEGKALSILMNVEKQNGFEGWKALVEAYQPDLGGRHTSMLMGIISPAWEKSTEATFLEDLENWEVLIRRYQDQATDVVTSATKIAILMKYAPASLRNALRTNATNMGTDYDKVKKFIRDWLQSGVNYGSAGEIKPAGPGGDKGPAPMDVGAVGYDPKGKAKGKDGKGKPKGKKGDKGGKPGQAGKSSAATFQGECGFCGKWGHKRKDCWAKQAKDKGNGKGQGGGKTTAAVESSPTSPSGTAAAVYYDISGGEAGSEAEEEDDVRWVMAIDAGSLEEPDSTQDDQPELVLYDSGSDENVCPYHWGTDAFDEDSEITLRTVAGGLLSQGRQRKLQFEVLTVEGTVAKVEGTFQVSRSCVKPVVSAGKLLKRGFHAQLTRTGGYVWHPSGLHFELTVRGNSTYFWVKNVRALPGGAVSEPASPMARLRTAAPVERGGDPEEWEQAGQEHGDEAAEEDVIQIGGDVNFERRGKSKLTPFDKVEKLKARLRELGQPRYGTKAELWNRLEKAEKEHLKTQRQHQERQRRLREGAAEPAAAPPGPQEPTPEQRAQHELTHLPPEPWCEHCIKGRAIDTAHRLVPLELKATNPRVEVDYSFIKVDGTTAEMDESTEVILSAWDEATGMATAACLPSKNYDPDYVSRWLAEFVASLGHTKVVIRTDGEPAVQAISKRLLDTFRKDLVVGVRGVKATAETAPRYSSQSMGGVGAFQRTLKTDVLTMRYDLEARYATKVLTTHNAWPWLVRWAAFVRSRFGLKSNSRTAYQDAFDTAFAGEVLPFGETAMFRTPISKTGAVQGRKRQLKGDSLWRQGIFLGKSVASNEFLFGTEDGVYSGRAVRRLAPAERVNKELFGKFVGLPWDVKTTLKGPRRLAASRGGAEAQPPMAMEGASAPETPAMDIPTTQGATTAAPSTPRAILGETAKEQPKKRRTMEEEVRSQIAEHDAEDRDIATRSGSSASRQGAAAEGDMDVERSLEKKRAPGQPEAEPKRLKIGGTVAAMLYKPQEEMENFEEYEEAWWDAEGDADEDDKEILDFSTRIPEVLAGKMAELAKMDKYDTYEPRPIDAAKGKKILDSTWVVTEKPNGTVKCRFCLRDLKSKSDRTDVFAVASSQATSRIIDAIGVKKGYVFFTLDAENAFWQVPIDEECYMYPPEEWLEKRRERGLSVRVIWKLKKEWYGRRVAGQKFVDWAAEQAAGEGFDRSVVAPWFFHHGPKDISMEVHMDDFHGTGPEKEVLEFLEALSLKMVMKYKVHRVGDTYEHLRRLRTISHQGMFVQPNPKYLQSMLKALGLEQANPAPTPEAAVKPAEEEQFLDNGLAKVFRSCVGKALYLSFDRPDIQHAVRELTKEMKEPTAAGMNSLRRLARYLKGTEGYGVWLPAGGDTDVLQVASDTDWASCKKTRKSCAGGVFMWGGCLIGSYSRGLSMICLSSGEAEFNGGVIATSEGIFYKEVLDFFRIPVVLKIYLDSSAARGVFQREGVGRIRHLETKSMWVQTGLKERKFQLHAVDTQNNAADIHTKAMGTERFIMLRTMLGVIDNTPGQASMRAEVAKEMFNSIKRSTGAASARKLAAAIMVAQMPVGQATELVTTSSRGVVAAQGGSYMTMVLATLVVMIATAFWLCWGTKPKKAMQDAATQTTAPELSACIPNRKLQVTLPYSPMDALKKKKVHKDVPIIIGTAIEDSFVDIGADAKTEDFEIWLKSVLPKWQVPLVAKIYKESLSEQNLYEKANKFSHEGWSPAYWAARRVRADRAMTCVARRSARAWHEATGAK</sequence>
<dbReference type="InterPro" id="IPR001878">
    <property type="entry name" value="Znf_CCHC"/>
</dbReference>
<evidence type="ECO:0000256" key="2">
    <source>
        <dbReference type="SAM" id="MobiDB-lite"/>
    </source>
</evidence>
<feature type="transmembrane region" description="Helical" evidence="3">
    <location>
        <begin position="1693"/>
        <end position="1713"/>
    </location>
</feature>
<feature type="compositionally biased region" description="Basic and acidic residues" evidence="2">
    <location>
        <begin position="1063"/>
        <end position="1072"/>
    </location>
</feature>
<keyword evidence="3" id="KW-1133">Transmembrane helix</keyword>
<evidence type="ECO:0000313" key="5">
    <source>
        <dbReference type="EMBL" id="CAE7335464.1"/>
    </source>
</evidence>
<gene>
    <name evidence="5" type="primary">RE1</name>
    <name evidence="5" type="ORF">SNEC2469_LOCUS8569</name>
</gene>
<evidence type="ECO:0000259" key="4">
    <source>
        <dbReference type="PROSITE" id="PS50158"/>
    </source>
</evidence>
<dbReference type="PANTHER" id="PTHR11439:SF463">
    <property type="entry name" value="REVERSE TRANSCRIPTASE TY1_COPIA-TYPE DOMAIN-CONTAINING PROTEIN"/>
    <property type="match status" value="1"/>
</dbReference>
<proteinExistence type="predicted"/>
<evidence type="ECO:0000256" key="1">
    <source>
        <dbReference type="PROSITE-ProRule" id="PRU00047"/>
    </source>
</evidence>
<accession>A0A812P6C8</accession>
<name>A0A812P6C8_9DINO</name>
<dbReference type="PANTHER" id="PTHR11439">
    <property type="entry name" value="GAG-POL-RELATED RETROTRANSPOSON"/>
    <property type="match status" value="1"/>
</dbReference>
<dbReference type="PROSITE" id="PS50158">
    <property type="entry name" value="ZF_CCHC"/>
    <property type="match status" value="1"/>
</dbReference>
<dbReference type="Gene3D" id="3.40.50.1820">
    <property type="entry name" value="alpha/beta hydrolase"/>
    <property type="match status" value="1"/>
</dbReference>
<dbReference type="Pfam" id="PF07727">
    <property type="entry name" value="RVT_2"/>
    <property type="match status" value="1"/>
</dbReference>
<dbReference type="OrthoDB" id="420003at2759"/>
<reference evidence="5" key="1">
    <citation type="submission" date="2021-02" db="EMBL/GenBank/DDBJ databases">
        <authorList>
            <person name="Dougan E. K."/>
            <person name="Rhodes N."/>
            <person name="Thang M."/>
            <person name="Chan C."/>
        </authorList>
    </citation>
    <scope>NUCLEOTIDE SEQUENCE</scope>
</reference>
<feature type="region of interest" description="Disordered" evidence="2">
    <location>
        <begin position="311"/>
        <end position="338"/>
    </location>
</feature>
<keyword evidence="6" id="KW-1185">Reference proteome</keyword>
<feature type="non-terminal residue" evidence="5">
    <location>
        <position position="1"/>
    </location>
</feature>
<feature type="compositionally biased region" description="Low complexity" evidence="2">
    <location>
        <begin position="1046"/>
        <end position="1058"/>
    </location>
</feature>
<evidence type="ECO:0000256" key="3">
    <source>
        <dbReference type="SAM" id="Phobius"/>
    </source>
</evidence>
<dbReference type="InterPro" id="IPR013103">
    <property type="entry name" value="RVT_2"/>
</dbReference>
<dbReference type="EMBL" id="CAJNJA010014087">
    <property type="protein sequence ID" value="CAE7335464.1"/>
    <property type="molecule type" value="Genomic_DNA"/>
</dbReference>
<dbReference type="Proteomes" id="UP000601435">
    <property type="component" value="Unassembled WGS sequence"/>
</dbReference>
<feature type="compositionally biased region" description="Basic and acidic residues" evidence="2">
    <location>
        <begin position="607"/>
        <end position="627"/>
    </location>
</feature>
<dbReference type="CDD" id="cd09272">
    <property type="entry name" value="RNase_HI_RT_Ty1"/>
    <property type="match status" value="1"/>
</dbReference>
<keyword evidence="1" id="KW-0863">Zinc-finger</keyword>
<keyword evidence="1" id="KW-0479">Metal-binding</keyword>
<feature type="compositionally biased region" description="Low complexity" evidence="2">
    <location>
        <begin position="325"/>
        <end position="338"/>
    </location>
</feature>
<evidence type="ECO:0000313" key="6">
    <source>
        <dbReference type="Proteomes" id="UP000601435"/>
    </source>
</evidence>
<feature type="region of interest" description="Disordered" evidence="2">
    <location>
        <begin position="607"/>
        <end position="648"/>
    </location>
</feature>
<feature type="compositionally biased region" description="Polar residues" evidence="2">
    <location>
        <begin position="994"/>
        <end position="1004"/>
    </location>
</feature>
<comment type="caution">
    <text evidence="5">The sequence shown here is derived from an EMBL/GenBank/DDBJ whole genome shotgun (WGS) entry which is preliminary data.</text>
</comment>
<protein>
    <submittedName>
        <fullName evidence="5">RE1 protein</fullName>
    </submittedName>
</protein>
<dbReference type="GO" id="GO:0003676">
    <property type="term" value="F:nucleic acid binding"/>
    <property type="evidence" value="ECO:0007669"/>
    <property type="project" value="InterPro"/>
</dbReference>